<proteinExistence type="predicted"/>
<dbReference type="AlphaFoldDB" id="A0A1M5BFP4"/>
<dbReference type="Pfam" id="PF13521">
    <property type="entry name" value="AAA_28"/>
    <property type="match status" value="1"/>
</dbReference>
<evidence type="ECO:0000259" key="1">
    <source>
        <dbReference type="Pfam" id="PF13521"/>
    </source>
</evidence>
<dbReference type="Gene3D" id="3.40.50.300">
    <property type="entry name" value="P-loop containing nucleotide triphosphate hydrolases"/>
    <property type="match status" value="1"/>
</dbReference>
<accession>A0A1M5BFP4</accession>
<sequence>MKPQLIVITGGPGTGKTTIIEHMVADGHCCYPEISRQITLEAREQGIEQLFLEQPLLFSELLLEGRKKQYVSAQEETQTPIFLDRGIPDILAYMHYIGDSYPAFFEEACAGHRYDKVFILPPWEAIYVSDEARYENFEQAQLIYRHLEETYRHFGYSPIEVPVGPVADRVAFILNAL</sequence>
<dbReference type="Proteomes" id="UP000184147">
    <property type="component" value="Unassembled WGS sequence"/>
</dbReference>
<gene>
    <name evidence="2" type="ORF">SAMN05444377_10862</name>
</gene>
<evidence type="ECO:0000313" key="3">
    <source>
        <dbReference type="Proteomes" id="UP000184147"/>
    </source>
</evidence>
<keyword evidence="3" id="KW-1185">Reference proteome</keyword>
<dbReference type="OrthoDB" id="5638848at2"/>
<dbReference type="RefSeq" id="WP_073363280.1">
    <property type="nucleotide sequence ID" value="NZ_FQVQ01000008.1"/>
</dbReference>
<evidence type="ECO:0000313" key="2">
    <source>
        <dbReference type="EMBL" id="SHF41147.1"/>
    </source>
</evidence>
<dbReference type="STRING" id="1124188.SAMN05444377_10862"/>
<dbReference type="EMBL" id="FQVQ01000008">
    <property type="protein sequence ID" value="SHF41147.1"/>
    <property type="molecule type" value="Genomic_DNA"/>
</dbReference>
<feature type="domain" description="NadR/Ttd14 AAA" evidence="1">
    <location>
        <begin position="6"/>
        <end position="169"/>
    </location>
</feature>
<dbReference type="SUPFAM" id="SSF52540">
    <property type="entry name" value="P-loop containing nucleoside triphosphate hydrolases"/>
    <property type="match status" value="1"/>
</dbReference>
<dbReference type="InterPro" id="IPR038727">
    <property type="entry name" value="NadR/Ttd14_AAA_dom"/>
</dbReference>
<organism evidence="2 3">
    <name type="scientific">Flavobacterium fontis</name>
    <dbReference type="NCBI Taxonomy" id="1124188"/>
    <lineage>
        <taxon>Bacteria</taxon>
        <taxon>Pseudomonadati</taxon>
        <taxon>Bacteroidota</taxon>
        <taxon>Flavobacteriia</taxon>
        <taxon>Flavobacteriales</taxon>
        <taxon>Flavobacteriaceae</taxon>
        <taxon>Flavobacterium</taxon>
    </lineage>
</organism>
<name>A0A1M5BFP4_9FLAO</name>
<reference evidence="2 3" key="1">
    <citation type="submission" date="2016-11" db="EMBL/GenBank/DDBJ databases">
        <authorList>
            <person name="Jaros S."/>
            <person name="Januszkiewicz K."/>
            <person name="Wedrychowicz H."/>
        </authorList>
    </citation>
    <scope>NUCLEOTIDE SEQUENCE [LARGE SCALE GENOMIC DNA]</scope>
    <source>
        <strain evidence="2 3">DSM 25660</strain>
    </source>
</reference>
<protein>
    <submittedName>
        <fullName evidence="2">Predicted ATPase</fullName>
    </submittedName>
</protein>
<dbReference type="InterPro" id="IPR027417">
    <property type="entry name" value="P-loop_NTPase"/>
</dbReference>